<sequence length="42" mass="4463">MAFTGKSKLKLTIKTKPTPTGFKVKPPIALKGALKKPALNPT</sequence>
<dbReference type="EMBL" id="KL648114">
    <property type="protein sequence ID" value="KEY71938.1"/>
    <property type="molecule type" value="Genomic_DNA"/>
</dbReference>
<accession>A0A084B309</accession>
<evidence type="ECO:0000313" key="2">
    <source>
        <dbReference type="Proteomes" id="UP000028045"/>
    </source>
</evidence>
<name>A0A084B309_STACB</name>
<proteinExistence type="predicted"/>
<dbReference type="Proteomes" id="UP000028045">
    <property type="component" value="Unassembled WGS sequence"/>
</dbReference>
<evidence type="ECO:0000313" key="1">
    <source>
        <dbReference type="EMBL" id="KEY71938.1"/>
    </source>
</evidence>
<dbReference type="AlphaFoldDB" id="A0A084B309"/>
<dbReference type="HOGENOM" id="CLU_3260826_0_0_1"/>
<protein>
    <submittedName>
        <fullName evidence="1">Uncharacterized protein</fullName>
    </submittedName>
</protein>
<gene>
    <name evidence="1" type="ORF">S7711_07087</name>
</gene>
<keyword evidence="2" id="KW-1185">Reference proteome</keyword>
<organism evidence="1 2">
    <name type="scientific">Stachybotrys chartarum (strain CBS 109288 / IBT 7711)</name>
    <name type="common">Toxic black mold</name>
    <name type="synonym">Stilbospora chartarum</name>
    <dbReference type="NCBI Taxonomy" id="1280523"/>
    <lineage>
        <taxon>Eukaryota</taxon>
        <taxon>Fungi</taxon>
        <taxon>Dikarya</taxon>
        <taxon>Ascomycota</taxon>
        <taxon>Pezizomycotina</taxon>
        <taxon>Sordariomycetes</taxon>
        <taxon>Hypocreomycetidae</taxon>
        <taxon>Hypocreales</taxon>
        <taxon>Stachybotryaceae</taxon>
        <taxon>Stachybotrys</taxon>
    </lineage>
</organism>
<reference evidence="1 2" key="1">
    <citation type="journal article" date="2014" name="BMC Genomics">
        <title>Comparative genome sequencing reveals chemotype-specific gene clusters in the toxigenic black mold Stachybotrys.</title>
        <authorList>
            <person name="Semeiks J."/>
            <person name="Borek D."/>
            <person name="Otwinowski Z."/>
            <person name="Grishin N.V."/>
        </authorList>
    </citation>
    <scope>NUCLEOTIDE SEQUENCE [LARGE SCALE GENOMIC DNA]</scope>
    <source>
        <strain evidence="2">CBS 109288 / IBT 7711</strain>
    </source>
</reference>